<dbReference type="InterPro" id="IPR007326">
    <property type="entry name" value="Lipoprotein-assoc_dom"/>
</dbReference>
<dbReference type="Pfam" id="PF07554">
    <property type="entry name" value="FIVAR"/>
    <property type="match status" value="2"/>
</dbReference>
<protein>
    <recommendedName>
        <fullName evidence="4">Extracellular matrix-binding protein ebh GA module domain-containing protein</fullName>
    </recommendedName>
</protein>
<dbReference type="Pfam" id="PF04200">
    <property type="entry name" value="Lipoprotein_17"/>
    <property type="match status" value="12"/>
</dbReference>
<reference evidence="5 6" key="1">
    <citation type="submission" date="2019-12" db="EMBL/GenBank/DDBJ databases">
        <title>Sequencing and analysis of the whole genome of Mycoplasma gallinaceum strain Peacock20181011.</title>
        <authorList>
            <person name="Liu X."/>
            <person name="Qin Z."/>
            <person name="Xu H."/>
        </authorList>
    </citation>
    <scope>NUCLEOTIDE SEQUENCE [LARGE SCALE GENOMIC DNA]</scope>
    <source>
        <strain evidence="5 6">Peacock20181011</strain>
    </source>
</reference>
<keyword evidence="2" id="KW-1133">Transmembrane helix</keyword>
<feature type="coiled-coil region" evidence="1">
    <location>
        <begin position="682"/>
        <end position="709"/>
    </location>
</feature>
<feature type="domain" description="Extracellular matrix-binding protein ebh GA module" evidence="4">
    <location>
        <begin position="4474"/>
        <end position="4522"/>
    </location>
</feature>
<evidence type="ECO:0000313" key="5">
    <source>
        <dbReference type="EMBL" id="QIW62533.1"/>
    </source>
</evidence>
<feature type="coiled-coil region" evidence="1">
    <location>
        <begin position="3925"/>
        <end position="4002"/>
    </location>
</feature>
<keyword evidence="1" id="KW-0175">Coiled coil</keyword>
<dbReference type="InterPro" id="IPR009063">
    <property type="entry name" value="Ig/albumin-bd_sf"/>
</dbReference>
<accession>A0A6H0V6C9</accession>
<feature type="domain" description="Extracellular matrix-binding protein ebh GA module" evidence="4">
    <location>
        <begin position="3757"/>
        <end position="3796"/>
    </location>
</feature>
<dbReference type="RefSeq" id="WP_167845487.1">
    <property type="nucleotide sequence ID" value="NZ_CP047225.1"/>
</dbReference>
<feature type="coiled-coil region" evidence="1">
    <location>
        <begin position="4316"/>
        <end position="4603"/>
    </location>
</feature>
<feature type="chain" id="PRO_5026197092" description="Extracellular matrix-binding protein ebh GA module domain-containing protein" evidence="3">
    <location>
        <begin position="21"/>
        <end position="4714"/>
    </location>
</feature>
<dbReference type="Gene3D" id="1.20.5.420">
    <property type="entry name" value="Immunoglobulin FC, subunit C"/>
    <property type="match status" value="8"/>
</dbReference>
<dbReference type="EMBL" id="CP047225">
    <property type="protein sequence ID" value="QIW62533.1"/>
    <property type="molecule type" value="Genomic_DNA"/>
</dbReference>
<gene>
    <name evidence="5" type="ORF">GOQ20_03885</name>
</gene>
<evidence type="ECO:0000256" key="3">
    <source>
        <dbReference type="SAM" id="SignalP"/>
    </source>
</evidence>
<feature type="domain" description="Extracellular matrix-binding protein ebh GA module" evidence="4">
    <location>
        <begin position="4056"/>
        <end position="4107"/>
    </location>
</feature>
<dbReference type="InterPro" id="IPR020840">
    <property type="entry name" value="Extracell_matrix-bd_GA"/>
</dbReference>
<keyword evidence="3" id="KW-0732">Signal</keyword>
<evidence type="ECO:0000256" key="2">
    <source>
        <dbReference type="SAM" id="Phobius"/>
    </source>
</evidence>
<feature type="coiled-coil region" evidence="1">
    <location>
        <begin position="3788"/>
        <end position="3815"/>
    </location>
</feature>
<keyword evidence="2" id="KW-0812">Transmembrane</keyword>
<feature type="domain" description="Extracellular matrix-binding protein ebh GA module" evidence="4">
    <location>
        <begin position="3932"/>
        <end position="3980"/>
    </location>
</feature>
<feature type="signal peptide" evidence="3">
    <location>
        <begin position="1"/>
        <end position="20"/>
    </location>
</feature>
<feature type="coiled-coil region" evidence="1">
    <location>
        <begin position="3714"/>
        <end position="3748"/>
    </location>
</feature>
<feature type="transmembrane region" description="Helical" evidence="2">
    <location>
        <begin position="4682"/>
        <end position="4705"/>
    </location>
</feature>
<dbReference type="Pfam" id="PF01468">
    <property type="entry name" value="GA"/>
    <property type="match status" value="8"/>
</dbReference>
<keyword evidence="2" id="KW-0472">Membrane</keyword>
<feature type="domain" description="Extracellular matrix-binding protein ebh GA module" evidence="4">
    <location>
        <begin position="1449"/>
        <end position="1505"/>
    </location>
</feature>
<sequence>MKNRKKIKKIVLAVSATSGSLPLVFLPISQTNTTGSSQEIDSKYMSYTQYNKVQDDGIYTNYTNAQGMFYNGWSAFSSHKPIYIGATPGVNNQSGKTNNYINYRNNWYRLYDYNDNLSKQKQYGNNYNRAWDLLNPSLVLSNSLIEQRYNWQKNSSRQDSSFFNGDGWDAENDTKTFKVGFNVDNLKTQDKKYLAGIWFSEDLILTGEINVTLSTRRNSDGSFNLTNTNSKNVRTYKLRVDENYNVADKFSEAQYYQGVEDNKYKINPWISKSYDYTGYYKSGSNFSGLRFYNSNKNFESVEFDRNSSATYKGTGKSWLNSMHYGSFYNSNTYPREISANINQQYDVLWGTTNDYFKKRTLANMVIHDEPALDGDYKYVPYPYKNDAYKLGLHQKQYADKFIYDSLNNNQGGLLIFEIRSEDETEHFTPSLQVEFTLKRNPATIDNNGVRIGNSTNSQTRSSSNKKTYIGFGQFKYEWSKWADRQYGSFMKIADRQTYQNIKLNTSETIIKSEYLLDSDKLPNTSLSLIEETNGVERFIHSIDKSKYNEIINENKILSEYKTKNNIDSLILYRNMNNLKLKTSFINSEDSKKWKIISNNSYSTTNSNLFSFNDLDENGYINFNNISYDLTDYEKLRRFANDRTKNKWLTAPQINHLLDQIKSNSNFNESTYSFNGSKWFDYYKNEIANLNTLQGQAEEKRAELRRLVLSTTDKTDWNNEISNKVLFAFADQREAKGPALKLLELEGFNRQTQRKYNLQSNLNSNNEAINRDDETNVLLQNATEVQQFINDVDATISKIKSSGKTNLENEFINTLNSQSITNVTWSNYNYVQGTKFIIDAINSVLSRYNTPYDITTFVPTNNAQYQSNKNTILNKIKSLSNLYDEIQKIKPIIDNIQNDKLVYGKTNNKSTTDNAWYTNFVTKLQNSNNALNDSSYAFYSQGNLDTFKTQNASNLKTNWIDKILELNGNKSQFTNDINSFTYLDSNAKSSFIQRIPNEKNFSYNETNYQLTDNRNTINNQLNSLISEAFNQAKTKAKDKINSLKYVSSELKKTALSNIDSAKIYTYKTENAQENWVYFGNDKNLKTIVDEIEKQNNFHKELIDYLDSKTLNSKNNVLSQKQKEAFKNDILSKNFSDQSVVNNYKNLINNVNNVTKNLKDYASELDLNGDKYNYASSDKKRTFDAYKTATDSLLNNKSGTIDSSKISKLQENLTNAYNALDGDIFINKVKELNYLTENLQNLIIKQIKAADPSQRQAIYEKAKKLNDDFGKTDLTLINTYNSAKSSSDYTDGSKARKSDFDTALTNLNAKLNTSKNKLEQPTPVPTNYTNFIENYISQYDQLKSTIATTYNNLDGNEITAEKARLNAIDLTFNYPSKETILPSAISHSSITNNLPNNSKANVVTSNIVKTDSNGTVSLNYQLVSTDPKFSYLPEDEKIKSDSKSATINGFLTSNQKALNDKKASLIEAINQAKNANKITESQKQALINAVNKATSLDELNKQEAKDNQIFKLTSTYEHLNPKQNQELFEKIQNATSTQDAQTIFGKQENVNLNNSMKKLKNLVIEYTNKKANVDYTSATNQSQFDTILNSANELISSITNNGTTNPSLNALIGDINQSGSLNNSFALLDGIKNKAKNDINGLSYLTEKQKQQYKSEIYRISDLQASKTKQSEVDKILTKAKLNQYNATFDYTNKSKITPSEIVDNNITKTIAYDSSLGSSTITTDQIVIKEIVKNNADGTATVKYVIKDATDQSLTSDTKESVIRDFKTGNQVEKERLDAINAVAVKATTEQKQNQASKLTNAQELQWEIQNNQNAEIVDKTVVGYNDITGKLKVSYRLKSTTSPNVYSDVKYAEIQGFQTEKQRLDALLTQDNAILTITNKKVPTEAIYGNDFNINFKDSNVQKVSFKNSPNITSRSDRDGQITFDYTLKSDREDLITIPEETNQTSEVVSAQSSSFTASGLLTEKERLENLFKNVISLNYSEPNKTNSTINPSQLQTQYLSIADANNYKINPQYELLSLTGDNYRNGTRNVKVTLTSTKNGLTDISYTYDLASLLNKETLSENEQKIVNRYTLTGFENEQSRLNKLAATFDYTNKATTLPSEANKDQITSNITTQNPEATIKIKDITAYDEITGAITFSYTFASTKNGISNDVESEIKTATLNWFKTEKMRLDELLTANKAQLEAKINALATAAYKDNLASNIINNFVIEDKNNSLTDARINVVLKEADDVKGQIAYTYNLVSTKTLNNQQNLSTQNSENASGVLSGFKTNADVESERLNSDQSYSINYVNKATTLASSLKDDAITNWTWNKPNDADYEFIDQKVIAYDDVNGKIKVEFKLKSTKNNLGKEVISDKKVVELTGFLTEKQRLDNLIKAIETSSVITNNQDALTKKPSQLTDNDFTITKPEAWNNENLNIALVIDNQDRDDETGTIKVSYQLSTTRTDLVSGYDNVDQNLVSDNAPKVTFNNYLTTSQEEINRLDAINPTYTNLNNQLLPSQINTDNSNNAFSINLPNDAEAQVVNLAIESQNDKDGSLTISYELQSTKNNLNTLQSAKKTYTFNKANNNQYFTETQRLDLLEYSPTLSSQTKATKTASEIKARDIEFANVENATVLISDINIVSINEVTGEVQITYLATSQRANLTDVKSSVKNATLNTLTELQRLNNLVDASQKVFNFAGDKAQNLTIVDEVALEQLSGYLAQEIDNQKTNILSQNKAKLVIDSIESKNSETGEIVLNWHLESNKNNLNNQVVKTTNNQYTFTGFQTANEREQQELNALENTDFTFTYHRTKLASELKTNPSGISIQSNREDTTAESVKVIAYNDVTGELVLQYVAKSTKNGTNFTSEVKTITLNGFKTEQQRLDQLADNLSNTSLIFNNDNSNRVNYLPSNATSTTQNNYAYANSVNDQASLNTMTFSADDETGSLTSQITLRSDKSRNDLIWSEDNLKYNDYQYSSVTSKAKELILTGFRTQNEQNNLDQAAERKRLNDLSAIFDYTDKTNVLPSDSIKDAITSQIEQTDSQATVKTIQISTRDEINGQITGKYVFVSTKDGIYSNLESDEKEFTISGFKTESQRLNDLLNAIEAQASIQNVSANQYKNHLPQEVLNQLILSANNLTNAQIQIVNKNANSADAAIDYTYRLVSTRGLVNGQNLNDVGSTATKNGQLAGFKSLKEAEKERLDAIDVNNTDDQFSHTIDYVTKNSQLASSLTQARGQNWNWQVNPDSDHEFVDQQIVGYNDITGELKVSYKLQSKKSGFESVQSETKYAIISGFKTEKQRLDDLVNNNQNQPVTISQNSDTLKDGAKAKKPSDLETFDFTSNLTSAGQNQNIKVYLELDTKNADNEHGTILVGYQLESTRNLTGENGLVSENWENKPAEKPLIKSEKSTAQEFSGYVTNDDEEANRIEKLLPLIKLDYPDKANYLPSLNENQVLDQNVQVKFKDGRDLMDEQVELKPNSLTIVKRDDEQGLIQVQYILVSTTRNNIERVVNATAQEDAKQLTGFKTELQRLQTLNYDWQDQITNKNSVSPSDLQQANINAINNELDQATNIQITSRNDKTGVISGTYSIYSKRPNLNTIHVDNVTFTINGLQTEDQRLDRVIADQNIAKTITYNKNDQNTTKASSLVANKAEVIKNLNNSYFVTSVANNEVNKAQIVIDDISANDETGTLTVTYHLTSLKEGLTDQRSSATKTLEIGGFLTNLQDAKNKAKYYIDQLVAKSKLTADQAEELKTEIDNATNNNEIIQLKTKADKQVIINDALKNFANLNQAQKDKLIEEITNSSDINEAQKIKEKYSDLNDKMGDLANLVAEYKKKKAEDKYTQATKITKDAFDDVIAKTEELLDKTNSTDLGTNIDEFLGTKEDHSDGSINQKYEALDGEIQKVIKQVEASELLSDDQKTSFKEELDKVSPKDLSYTENNQTKTLDDIKADILEKEQEKQRYINAINTFENLNQQQKDDYINQIKAANSSELETINEEARLLDNEMAKLKEAAKDQEAIQADSKYLEADKAVKNAYETAVIEANKVINGRPKDATENDDFNYNANKEQVTKLIEKLNLAKLNIEKDASKKAIDNLPNLNQNEKNNAKDLIDQATSKTEVETIEAVEKIRNDKKQPYIEQIQAISNLTDAEKTNYINEIKNTNLNLSPDNVVENVADFEAIILKAQKESLIKELEKSVNNDETTRILNAKQLEYFKNEINNATNSKQAQLVFTSALEVADKMANLKEKVAKYIELINDLNNTKYQNADNQELIQNKLKVANELLNSTTENGLDRDNDNLANLVANNENNQSLDYAYDILNGKENALKEKVNNSGLLSNEEKTSLNEQIDNVDKLNNEDEQITEIAKTIANKEEAKQDAINQINNLEHLNQSQKDSLINEIKSSNAQEKDNIVNKAKELDKAMDELQKEVQNSDEIHQSTAYQNATDEEKNNYDNALENAKQVLNNQKPNDYASSNLNQNEVVELINKLREIAKTIANKEEAKQDAIDQINNLEHLNQNQKDSLINEIKSSNAEEKDNIVNKAKELDRAMEELQNEVQDSEQVHQSTAYQNAIDEEKNNYDNALENAKQVLNNQKPNDYASSNLNQNEVAELINKLREIKNKQNENITEVLDTKELIASLNDLVNLTKTDKWNKFTKEQKDAINAAISNSNNILDNLDKYTNDDLKEQTEINRLLLNTKVNSKIWWLLILTAGTIATMGLIFIIIALKRRKVEDED</sequence>
<dbReference type="InterPro" id="IPR002988">
    <property type="entry name" value="GA_module"/>
</dbReference>
<dbReference type="Proteomes" id="UP000503310">
    <property type="component" value="Chromosome"/>
</dbReference>
<feature type="domain" description="Extracellular matrix-binding protein ebh GA module" evidence="4">
    <location>
        <begin position="1613"/>
        <end position="1679"/>
    </location>
</feature>
<dbReference type="SMART" id="SM00844">
    <property type="entry name" value="GA"/>
    <property type="match status" value="8"/>
</dbReference>
<dbReference type="SUPFAM" id="SSF46997">
    <property type="entry name" value="Bacterial immunoglobulin/albumin-binding domains"/>
    <property type="match status" value="3"/>
</dbReference>
<evidence type="ECO:0000313" key="6">
    <source>
        <dbReference type="Proteomes" id="UP000503310"/>
    </source>
</evidence>
<name>A0A6H0V6C9_9BACT</name>
<evidence type="ECO:0000259" key="4">
    <source>
        <dbReference type="SMART" id="SM00844"/>
    </source>
</evidence>
<evidence type="ECO:0000256" key="1">
    <source>
        <dbReference type="SAM" id="Coils"/>
    </source>
</evidence>
<feature type="domain" description="Extracellular matrix-binding protein ebh GA module" evidence="4">
    <location>
        <begin position="3701"/>
        <end position="3752"/>
    </location>
</feature>
<proteinExistence type="predicted"/>
<organism evidence="5 6">
    <name type="scientific">Mycoplasmopsis gallinacea</name>
    <dbReference type="NCBI Taxonomy" id="29556"/>
    <lineage>
        <taxon>Bacteria</taxon>
        <taxon>Bacillati</taxon>
        <taxon>Mycoplasmatota</taxon>
        <taxon>Mycoplasmoidales</taxon>
        <taxon>Metamycoplasmataceae</taxon>
        <taxon>Mycoplasmopsis</taxon>
    </lineage>
</organism>
<feature type="domain" description="Extracellular matrix-binding protein ebh GA module" evidence="4">
    <location>
        <begin position="4347"/>
        <end position="4395"/>
    </location>
</feature>
<dbReference type="Gene3D" id="1.20.120.1850">
    <property type="entry name" value="Ebh helix bundles repeating unit (S and A modules)"/>
    <property type="match status" value="4"/>
</dbReference>
<feature type="coiled-coil region" evidence="1">
    <location>
        <begin position="1453"/>
        <end position="1487"/>
    </location>
</feature>